<dbReference type="EMBL" id="JASBWV010000005">
    <property type="protein sequence ID" value="KAJ9126242.1"/>
    <property type="molecule type" value="Genomic_DNA"/>
</dbReference>
<reference evidence="1" key="1">
    <citation type="submission" date="2023-04" db="EMBL/GenBank/DDBJ databases">
        <title>Draft Genome sequencing of Naganishia species isolated from polar environments using Oxford Nanopore Technology.</title>
        <authorList>
            <person name="Leo P."/>
            <person name="Venkateswaran K."/>
        </authorList>
    </citation>
    <scope>NUCLEOTIDE SEQUENCE</scope>
    <source>
        <strain evidence="1">DBVPG 5303</strain>
    </source>
</reference>
<keyword evidence="2" id="KW-1185">Reference proteome</keyword>
<evidence type="ECO:0000313" key="1">
    <source>
        <dbReference type="EMBL" id="KAJ9126242.1"/>
    </source>
</evidence>
<dbReference type="Proteomes" id="UP001234202">
    <property type="component" value="Unassembled WGS sequence"/>
</dbReference>
<gene>
    <name evidence="1" type="ORF">QFC24_001967</name>
</gene>
<accession>A0ACC2XU65</accession>
<name>A0ACC2XU65_9TREE</name>
<evidence type="ECO:0000313" key="2">
    <source>
        <dbReference type="Proteomes" id="UP001234202"/>
    </source>
</evidence>
<comment type="caution">
    <text evidence="1">The sequence shown here is derived from an EMBL/GenBank/DDBJ whole genome shotgun (WGS) entry which is preliminary data.</text>
</comment>
<protein>
    <submittedName>
        <fullName evidence="1">Uncharacterized protein</fullName>
    </submittedName>
</protein>
<organism evidence="1 2">
    <name type="scientific">Naganishia onofrii</name>
    <dbReference type="NCBI Taxonomy" id="1851511"/>
    <lineage>
        <taxon>Eukaryota</taxon>
        <taxon>Fungi</taxon>
        <taxon>Dikarya</taxon>
        <taxon>Basidiomycota</taxon>
        <taxon>Agaricomycotina</taxon>
        <taxon>Tremellomycetes</taxon>
        <taxon>Filobasidiales</taxon>
        <taxon>Filobasidiaceae</taxon>
        <taxon>Naganishia</taxon>
    </lineage>
</organism>
<proteinExistence type="predicted"/>
<sequence>MSSPQSPYHVLRRLLSICYNSPLETSSFYANLLHDLFSEDLLKGVELEVCCLDSSTGSKSGAPAATKRSAVGKGGTKGKGKSTATRSSQNEAEDDAYPPSRSDPEGSIPRDQPISIKKLKVHPHLAIHLQAWIHIGAKDYYSAIHLARDRVFYDQPSKRKPKRRPSSADRDEESDIPAVEDSDRLQRNRQSCLACAMIVAEACQALGRYEEGRRLLKMVHESTAKANQDTNLSITLAKPSSFPVPSALTLAQLSAQSNHERMSKSSGIARNEETDAEKEEVKQPDAIRYFEIALMNDPWLWEAWRGMCDFGGEQTFAPFSNDNIDLPLLPFPSDLLPEPKHLHSKGIPHEPSGTRSPSIPSSPPTENTSSASFTTTAASSTAGVRRMSPLPSTSPARKAMFSARPSAAPAGAGPRAMAGPPGTYATPVNPTNADTQPGHQYMEEKRAMRGPPPVQSKARGYGR</sequence>